<reference evidence="3" key="1">
    <citation type="submission" date="2016-10" db="EMBL/GenBank/DDBJ databases">
        <authorList>
            <person name="Varghese N."/>
            <person name="Submissions S."/>
        </authorList>
    </citation>
    <scope>NUCLEOTIDE SEQUENCE [LARGE SCALE GENOMIC DNA]</scope>
    <source>
        <strain evidence="3">DSM 22703</strain>
    </source>
</reference>
<dbReference type="EMBL" id="FMXE01000002">
    <property type="protein sequence ID" value="SDA39896.1"/>
    <property type="molecule type" value="Genomic_DNA"/>
</dbReference>
<evidence type="ECO:0000259" key="1">
    <source>
        <dbReference type="SMART" id="SM01126"/>
    </source>
</evidence>
<dbReference type="InterPro" id="IPR024445">
    <property type="entry name" value="Tnp_ISXO2-like"/>
</dbReference>
<sequence length="295" mass="34116">MDIYKGQSLIEFTQRFKTEEDCKKYLSELKWDKGFTCRKCGHKGSQIRKDFSRTCNKCSDTESPSADTLFHKVKFGLLKAFYICFEMATTTKSLSALQVAKRYTVRPQTARMFMHKVREAMKSSESQPLTGTVHVDEFVVGGKETGHVGRGYGGKKKKVVCAVELTDSGKVKRFYALQIKDFSAKSLRPIFERHISKEAQVTTDEWKGYRPIAEEYSISQIPSKFGLNFIALHNLIHQVKSWIRTTYSWVSKKHIERYMNEYSYRINRSQSKETIFHNLIKRMVSADKLVIPSIV</sequence>
<evidence type="ECO:0000313" key="2">
    <source>
        <dbReference type="EMBL" id="SDA39896.1"/>
    </source>
</evidence>
<feature type="domain" description="ISXO2-like transposase" evidence="1">
    <location>
        <begin position="128"/>
        <end position="267"/>
    </location>
</feature>
<protein>
    <submittedName>
        <fullName evidence="2">Transposase zinc-ribbon domain-containing protein</fullName>
    </submittedName>
</protein>
<dbReference type="SMART" id="SM01126">
    <property type="entry name" value="DDE_Tnp_IS1595"/>
    <property type="match status" value="1"/>
</dbReference>
<evidence type="ECO:0000313" key="3">
    <source>
        <dbReference type="Proteomes" id="UP000198756"/>
    </source>
</evidence>
<name>A0A1G5V3B0_9BACT</name>
<gene>
    <name evidence="2" type="ORF">SAMN03080617_00284</name>
</gene>
<dbReference type="InterPro" id="IPR024442">
    <property type="entry name" value="Transposase_Zn_ribbon"/>
</dbReference>
<dbReference type="OrthoDB" id="9783459at2"/>
<dbReference type="STRING" id="279824.SAMN03080617_00284"/>
<keyword evidence="3" id="KW-1185">Reference proteome</keyword>
<dbReference type="NCBIfam" id="NF033547">
    <property type="entry name" value="transpos_IS1595"/>
    <property type="match status" value="1"/>
</dbReference>
<organism evidence="2 3">
    <name type="scientific">Algoriphagus alkaliphilus</name>
    <dbReference type="NCBI Taxonomy" id="279824"/>
    <lineage>
        <taxon>Bacteria</taxon>
        <taxon>Pseudomonadati</taxon>
        <taxon>Bacteroidota</taxon>
        <taxon>Cytophagia</taxon>
        <taxon>Cytophagales</taxon>
        <taxon>Cyclobacteriaceae</taxon>
        <taxon>Algoriphagus</taxon>
    </lineage>
</organism>
<dbReference type="AlphaFoldDB" id="A0A1G5V3B0"/>
<dbReference type="Pfam" id="PF12762">
    <property type="entry name" value="DDE_Tnp_IS1595"/>
    <property type="match status" value="1"/>
</dbReference>
<accession>A0A1G5V3B0</accession>
<dbReference type="Proteomes" id="UP000198756">
    <property type="component" value="Unassembled WGS sequence"/>
</dbReference>
<dbReference type="Pfam" id="PF12760">
    <property type="entry name" value="Zn_ribbon_IS1595"/>
    <property type="match status" value="1"/>
</dbReference>
<dbReference type="RefSeq" id="WP_086558003.1">
    <property type="nucleotide sequence ID" value="NZ_FMXE01000002.1"/>
</dbReference>
<proteinExistence type="predicted"/>